<dbReference type="SUPFAM" id="SSF54637">
    <property type="entry name" value="Thioesterase/thiol ester dehydrase-isomerase"/>
    <property type="match status" value="1"/>
</dbReference>
<evidence type="ECO:0000256" key="1">
    <source>
        <dbReference type="ARBA" id="ARBA00004496"/>
    </source>
</evidence>
<dbReference type="EC" id="4.2.1.59" evidence="2"/>
<evidence type="ECO:0000256" key="4">
    <source>
        <dbReference type="ARBA" id="ARBA00022516"/>
    </source>
</evidence>
<evidence type="ECO:0000313" key="11">
    <source>
        <dbReference type="RefSeq" id="XP_021274558.1"/>
    </source>
</evidence>
<dbReference type="GO" id="GO:0019171">
    <property type="term" value="F:(3R)-hydroxyacyl-[acyl-carrier-protein] dehydratase activity"/>
    <property type="evidence" value="ECO:0007669"/>
    <property type="project" value="UniProtKB-EC"/>
</dbReference>
<dbReference type="Gene3D" id="3.10.129.10">
    <property type="entry name" value="Hotdog Thioesterase"/>
    <property type="match status" value="1"/>
</dbReference>
<dbReference type="InterPro" id="IPR010084">
    <property type="entry name" value="FabZ"/>
</dbReference>
<keyword evidence="6" id="KW-0443">Lipid metabolism</keyword>
<keyword evidence="3" id="KW-0963">Cytoplasm</keyword>
<feature type="compositionally biased region" description="Low complexity" evidence="9">
    <location>
        <begin position="15"/>
        <end position="37"/>
    </location>
</feature>
<evidence type="ECO:0000256" key="6">
    <source>
        <dbReference type="ARBA" id="ARBA00023098"/>
    </source>
</evidence>
<keyword evidence="7" id="KW-0456">Lyase</keyword>
<evidence type="ECO:0000256" key="2">
    <source>
        <dbReference type="ARBA" id="ARBA00013167"/>
    </source>
</evidence>
<keyword evidence="5" id="KW-0441">Lipid A biosynthesis</keyword>
<evidence type="ECO:0000313" key="10">
    <source>
        <dbReference type="Proteomes" id="UP000504621"/>
    </source>
</evidence>
<accession>A0A6J0ZI38</accession>
<evidence type="ECO:0000256" key="5">
    <source>
        <dbReference type="ARBA" id="ARBA00022556"/>
    </source>
</evidence>
<feature type="region of interest" description="Disordered" evidence="9">
    <location>
        <begin position="1"/>
        <end position="37"/>
    </location>
</feature>
<dbReference type="PANTHER" id="PTHR30272:SF1">
    <property type="entry name" value="3-HYDROXYACYL-[ACYL-CARRIER-PROTEIN] DEHYDRATASE"/>
    <property type="match status" value="1"/>
</dbReference>
<dbReference type="InterPro" id="IPR029069">
    <property type="entry name" value="HotDog_dom_sf"/>
</dbReference>
<protein>
    <recommendedName>
        <fullName evidence="2">3-hydroxyacyl-[acyl-carrier-protein] dehydratase</fullName>
        <ecNumber evidence="2">4.2.1.59</ecNumber>
    </recommendedName>
</protein>
<evidence type="ECO:0000256" key="9">
    <source>
        <dbReference type="SAM" id="MobiDB-lite"/>
    </source>
</evidence>
<feature type="compositionally biased region" description="Polar residues" evidence="9">
    <location>
        <begin position="1"/>
        <end position="14"/>
    </location>
</feature>
<keyword evidence="4" id="KW-0444">Lipid biosynthesis</keyword>
<comment type="subcellular location">
    <subcellularLocation>
        <location evidence="1">Cytoplasm</location>
    </subcellularLocation>
</comment>
<dbReference type="HAMAP" id="MF_00406">
    <property type="entry name" value="FabZ"/>
    <property type="match status" value="1"/>
</dbReference>
<name>A0A6J0ZI38_9ROSI</name>
<proteinExistence type="inferred from homology"/>
<reference evidence="11" key="1">
    <citation type="submission" date="2025-08" db="UniProtKB">
        <authorList>
            <consortium name="RefSeq"/>
        </authorList>
    </citation>
    <scope>IDENTIFICATION</scope>
    <source>
        <tissue evidence="11">Leaf</tissue>
    </source>
</reference>
<dbReference type="RefSeq" id="XP_021274558.1">
    <property type="nucleotide sequence ID" value="XM_021418883.1"/>
</dbReference>
<dbReference type="GO" id="GO:0009245">
    <property type="term" value="P:lipid A biosynthetic process"/>
    <property type="evidence" value="ECO:0007669"/>
    <property type="project" value="UniProtKB-KW"/>
</dbReference>
<comment type="function">
    <text evidence="8">Involved in unsaturated fatty acids biosynthesis. Catalyzes the dehydration of short chain beta-hydroxyacyl-ACPs and long chain saturated and unsaturated beta-hydroxyacyl-ACPs.</text>
</comment>
<dbReference type="AlphaFoldDB" id="A0A6J0ZI38"/>
<dbReference type="GO" id="GO:0005737">
    <property type="term" value="C:cytoplasm"/>
    <property type="evidence" value="ECO:0007669"/>
    <property type="project" value="UniProtKB-SubCell"/>
</dbReference>
<dbReference type="Pfam" id="PF07977">
    <property type="entry name" value="FabA"/>
    <property type="match status" value="1"/>
</dbReference>
<evidence type="ECO:0000256" key="7">
    <source>
        <dbReference type="ARBA" id="ARBA00023239"/>
    </source>
</evidence>
<keyword evidence="10" id="KW-1185">Reference proteome</keyword>
<dbReference type="FunFam" id="3.10.129.10:FF:000001">
    <property type="entry name" value="3-hydroxyacyl-[acyl-carrier-protein] dehydratase FabZ"/>
    <property type="match status" value="1"/>
</dbReference>
<dbReference type="PANTHER" id="PTHR30272">
    <property type="entry name" value="3-HYDROXYACYL-[ACYL-CARRIER-PROTEIN] DEHYDRATASE"/>
    <property type="match status" value="1"/>
</dbReference>
<organism evidence="10 11">
    <name type="scientific">Herrania umbratica</name>
    <dbReference type="NCBI Taxonomy" id="108875"/>
    <lineage>
        <taxon>Eukaryota</taxon>
        <taxon>Viridiplantae</taxon>
        <taxon>Streptophyta</taxon>
        <taxon>Embryophyta</taxon>
        <taxon>Tracheophyta</taxon>
        <taxon>Spermatophyta</taxon>
        <taxon>Magnoliopsida</taxon>
        <taxon>eudicotyledons</taxon>
        <taxon>Gunneridae</taxon>
        <taxon>Pentapetalae</taxon>
        <taxon>rosids</taxon>
        <taxon>malvids</taxon>
        <taxon>Malvales</taxon>
        <taxon>Malvaceae</taxon>
        <taxon>Byttnerioideae</taxon>
        <taxon>Herrania</taxon>
    </lineage>
</organism>
<dbReference type="NCBIfam" id="NF000582">
    <property type="entry name" value="PRK00006.1"/>
    <property type="match status" value="1"/>
</dbReference>
<dbReference type="NCBIfam" id="TIGR01750">
    <property type="entry name" value="fabZ"/>
    <property type="match status" value="1"/>
</dbReference>
<dbReference type="CDD" id="cd01288">
    <property type="entry name" value="FabZ"/>
    <property type="match status" value="1"/>
</dbReference>
<dbReference type="OrthoDB" id="4155at2759"/>
<evidence type="ECO:0000256" key="3">
    <source>
        <dbReference type="ARBA" id="ARBA00022490"/>
    </source>
</evidence>
<sequence>MAVTSNSLLSFTPGSLSQPRRLSQPLPSPSLSFPGSRSVSLKLTHRSNSALRCSSNAPNSTDNDAPIETRYPAFPTVMDINQIREILPHRFPFLLVDRVIEYNPGVSAVAIKNVTINDNFFPGHFPERPIMPGVLMVEAMAQVGGLVMLQPEVGGSRENFFFAGIDKVRFRKPVIAGDTLVMRMTLIKLQKRFGIAKMEGKAYVGGDLVCEGEFLMATGSD</sequence>
<dbReference type="GeneID" id="110409522"/>
<dbReference type="InterPro" id="IPR013114">
    <property type="entry name" value="FabA_FabZ"/>
</dbReference>
<dbReference type="GO" id="GO:0006633">
    <property type="term" value="P:fatty acid biosynthetic process"/>
    <property type="evidence" value="ECO:0007669"/>
    <property type="project" value="InterPro"/>
</dbReference>
<evidence type="ECO:0000256" key="8">
    <source>
        <dbReference type="ARBA" id="ARBA00025049"/>
    </source>
</evidence>
<dbReference type="GO" id="GO:0016020">
    <property type="term" value="C:membrane"/>
    <property type="evidence" value="ECO:0007669"/>
    <property type="project" value="GOC"/>
</dbReference>
<gene>
    <name evidence="11" type="primary">LOC110409522</name>
</gene>
<dbReference type="Proteomes" id="UP000504621">
    <property type="component" value="Unplaced"/>
</dbReference>